<evidence type="ECO:0000313" key="7">
    <source>
        <dbReference type="EMBL" id="AXY76894.1"/>
    </source>
</evidence>
<protein>
    <submittedName>
        <fullName evidence="7">RNA polymerase sigma-70 factor</fullName>
    </submittedName>
</protein>
<dbReference type="Gene3D" id="1.10.10.10">
    <property type="entry name" value="Winged helix-like DNA-binding domain superfamily/Winged helix DNA-binding domain"/>
    <property type="match status" value="1"/>
</dbReference>
<dbReference type="InterPro" id="IPR013324">
    <property type="entry name" value="RNA_pol_sigma_r3/r4-like"/>
</dbReference>
<keyword evidence="3" id="KW-0731">Sigma factor</keyword>
<dbReference type="Pfam" id="PF08281">
    <property type="entry name" value="Sigma70_r4_2"/>
    <property type="match status" value="1"/>
</dbReference>
<evidence type="ECO:0000256" key="1">
    <source>
        <dbReference type="ARBA" id="ARBA00010641"/>
    </source>
</evidence>
<dbReference type="SUPFAM" id="SSF88659">
    <property type="entry name" value="Sigma3 and sigma4 domains of RNA polymerase sigma factors"/>
    <property type="match status" value="1"/>
</dbReference>
<dbReference type="GO" id="GO:0003677">
    <property type="term" value="F:DNA binding"/>
    <property type="evidence" value="ECO:0007669"/>
    <property type="project" value="InterPro"/>
</dbReference>
<dbReference type="InterPro" id="IPR013249">
    <property type="entry name" value="RNA_pol_sigma70_r4_t2"/>
</dbReference>
<dbReference type="PANTHER" id="PTHR43133">
    <property type="entry name" value="RNA POLYMERASE ECF-TYPE SIGMA FACTO"/>
    <property type="match status" value="1"/>
</dbReference>
<feature type="domain" description="RNA polymerase sigma-70 region 2" evidence="5">
    <location>
        <begin position="30"/>
        <end position="97"/>
    </location>
</feature>
<proteinExistence type="inferred from homology"/>
<dbReference type="GO" id="GO:0016987">
    <property type="term" value="F:sigma factor activity"/>
    <property type="evidence" value="ECO:0007669"/>
    <property type="project" value="UniProtKB-KW"/>
</dbReference>
<name>A0A3B7MQS5_9BACT</name>
<dbReference type="GO" id="GO:0006352">
    <property type="term" value="P:DNA-templated transcription initiation"/>
    <property type="evidence" value="ECO:0007669"/>
    <property type="project" value="InterPro"/>
</dbReference>
<dbReference type="InterPro" id="IPR014284">
    <property type="entry name" value="RNA_pol_sigma-70_dom"/>
</dbReference>
<feature type="domain" description="RNA polymerase sigma factor 70 region 4 type 2" evidence="6">
    <location>
        <begin position="129"/>
        <end position="175"/>
    </location>
</feature>
<dbReference type="Proteomes" id="UP000263900">
    <property type="component" value="Chromosome"/>
</dbReference>
<dbReference type="Pfam" id="PF04542">
    <property type="entry name" value="Sigma70_r2"/>
    <property type="match status" value="1"/>
</dbReference>
<reference evidence="7 8" key="1">
    <citation type="submission" date="2018-09" db="EMBL/GenBank/DDBJ databases">
        <title>Genome sequencing of strain 6GH32-13.</title>
        <authorList>
            <person name="Weon H.-Y."/>
            <person name="Heo J."/>
            <person name="Kwon S.-W."/>
        </authorList>
    </citation>
    <scope>NUCLEOTIDE SEQUENCE [LARGE SCALE GENOMIC DNA]</scope>
    <source>
        <strain evidence="7 8">5GH32-13</strain>
    </source>
</reference>
<dbReference type="KEGG" id="pseg:D3H65_24175"/>
<evidence type="ECO:0000256" key="4">
    <source>
        <dbReference type="ARBA" id="ARBA00023163"/>
    </source>
</evidence>
<keyword evidence="4" id="KW-0804">Transcription</keyword>
<evidence type="ECO:0000259" key="6">
    <source>
        <dbReference type="Pfam" id="PF08281"/>
    </source>
</evidence>
<evidence type="ECO:0000256" key="3">
    <source>
        <dbReference type="ARBA" id="ARBA00023082"/>
    </source>
</evidence>
<keyword evidence="8" id="KW-1185">Reference proteome</keyword>
<dbReference type="NCBIfam" id="TIGR02985">
    <property type="entry name" value="Sig70_bacteroi1"/>
    <property type="match status" value="1"/>
</dbReference>
<dbReference type="RefSeq" id="WP_119052771.1">
    <property type="nucleotide sequence ID" value="NZ_CP032157.1"/>
</dbReference>
<dbReference type="EMBL" id="CP032157">
    <property type="protein sequence ID" value="AXY76894.1"/>
    <property type="molecule type" value="Genomic_DNA"/>
</dbReference>
<dbReference type="AlphaFoldDB" id="A0A3B7MQS5"/>
<dbReference type="InterPro" id="IPR007627">
    <property type="entry name" value="RNA_pol_sigma70_r2"/>
</dbReference>
<keyword evidence="2" id="KW-0805">Transcription regulation</keyword>
<dbReference type="NCBIfam" id="TIGR02937">
    <property type="entry name" value="sigma70-ECF"/>
    <property type="match status" value="1"/>
</dbReference>
<organism evidence="7 8">
    <name type="scientific">Paraflavitalea soli</name>
    <dbReference type="NCBI Taxonomy" id="2315862"/>
    <lineage>
        <taxon>Bacteria</taxon>
        <taxon>Pseudomonadati</taxon>
        <taxon>Bacteroidota</taxon>
        <taxon>Chitinophagia</taxon>
        <taxon>Chitinophagales</taxon>
        <taxon>Chitinophagaceae</taxon>
        <taxon>Paraflavitalea</taxon>
    </lineage>
</organism>
<evidence type="ECO:0000259" key="5">
    <source>
        <dbReference type="Pfam" id="PF04542"/>
    </source>
</evidence>
<gene>
    <name evidence="7" type="ORF">D3H65_24175</name>
</gene>
<dbReference type="PANTHER" id="PTHR43133:SF46">
    <property type="entry name" value="RNA POLYMERASE SIGMA-70 FACTOR ECF SUBFAMILY"/>
    <property type="match status" value="1"/>
</dbReference>
<dbReference type="InterPro" id="IPR014327">
    <property type="entry name" value="RNA_pol_sigma70_bacteroid"/>
</dbReference>
<dbReference type="SUPFAM" id="SSF88946">
    <property type="entry name" value="Sigma2 domain of RNA polymerase sigma factors"/>
    <property type="match status" value="1"/>
</dbReference>
<dbReference type="InterPro" id="IPR036388">
    <property type="entry name" value="WH-like_DNA-bd_sf"/>
</dbReference>
<dbReference type="InterPro" id="IPR039425">
    <property type="entry name" value="RNA_pol_sigma-70-like"/>
</dbReference>
<evidence type="ECO:0000313" key="8">
    <source>
        <dbReference type="Proteomes" id="UP000263900"/>
    </source>
</evidence>
<dbReference type="OrthoDB" id="659361at2"/>
<evidence type="ECO:0000256" key="2">
    <source>
        <dbReference type="ARBA" id="ARBA00023015"/>
    </source>
</evidence>
<accession>A0A3B7MQS5</accession>
<dbReference type="Gene3D" id="1.10.1740.10">
    <property type="match status" value="1"/>
</dbReference>
<dbReference type="InterPro" id="IPR013325">
    <property type="entry name" value="RNA_pol_sigma_r2"/>
</dbReference>
<sequence length="203" mass="23743">MEHHQDHEFAYREPLLQKVALGDQLAFRELYHIFHKRLHYFAFALVKTKEAAEEIVEDVFIRLWNQRATITEINNLKIYLYTATKNTALNYLSRKARESIIEPFDNIDIALQETGVSPEQIMITAEIYQKIRQAVDALPPRCKMIFKLIREDGLRYKEVSEILNISINTIDAQMAIAIQRITEAVRKDFEKFPRSKSSTTKKG</sequence>
<comment type="similarity">
    <text evidence="1">Belongs to the sigma-70 factor family. ECF subfamily.</text>
</comment>